<comment type="caution">
    <text evidence="1">The sequence shown here is derived from an EMBL/GenBank/DDBJ whole genome shotgun (WGS) entry which is preliminary data.</text>
</comment>
<dbReference type="EMBL" id="QOIM01000058">
    <property type="protein sequence ID" value="RCG13276.1"/>
    <property type="molecule type" value="Genomic_DNA"/>
</dbReference>
<dbReference type="Proteomes" id="UP000253507">
    <property type="component" value="Unassembled WGS sequence"/>
</dbReference>
<dbReference type="OrthoDB" id="3698564at2"/>
<organism evidence="1 2">
    <name type="scientific">Streptomyces reniochalinae</name>
    <dbReference type="NCBI Taxonomy" id="2250578"/>
    <lineage>
        <taxon>Bacteria</taxon>
        <taxon>Bacillati</taxon>
        <taxon>Actinomycetota</taxon>
        <taxon>Actinomycetes</taxon>
        <taxon>Kitasatosporales</taxon>
        <taxon>Streptomycetaceae</taxon>
        <taxon>Streptomyces</taxon>
    </lineage>
</organism>
<dbReference type="RefSeq" id="WP_114019526.1">
    <property type="nucleotide sequence ID" value="NZ_QOIM01000058.1"/>
</dbReference>
<dbReference type="AlphaFoldDB" id="A0A367E5D2"/>
<proteinExistence type="predicted"/>
<evidence type="ECO:0000313" key="1">
    <source>
        <dbReference type="EMBL" id="RCG13276.1"/>
    </source>
</evidence>
<evidence type="ECO:0000313" key="2">
    <source>
        <dbReference type="Proteomes" id="UP000253507"/>
    </source>
</evidence>
<gene>
    <name evidence="1" type="ORF">DQ392_33790</name>
</gene>
<accession>A0A367E5D2</accession>
<name>A0A367E5D2_9ACTN</name>
<reference evidence="1 2" key="1">
    <citation type="submission" date="2018-06" db="EMBL/GenBank/DDBJ databases">
        <title>Streptomyces reniochalinae sp. nov. and Streptomyces diacarnus sp. nov. from marine sponges.</title>
        <authorList>
            <person name="Li L."/>
        </authorList>
    </citation>
    <scope>NUCLEOTIDE SEQUENCE [LARGE SCALE GENOMIC DNA]</scope>
    <source>
        <strain evidence="1 2">LHW50302</strain>
    </source>
</reference>
<keyword evidence="2" id="KW-1185">Reference proteome</keyword>
<sequence length="72" mass="7828">MIVWGGTGSSPLADGLRSQGAADPFTAAGRVWALREDAMWWRGALTPEGRFTEPVPPGRADRLLYLLREMAA</sequence>
<protein>
    <submittedName>
        <fullName evidence="1">Uncharacterized protein</fullName>
    </submittedName>
</protein>